<comment type="function">
    <text evidence="9">Member of the two-component regulatory system BvgS/BvgA. Phosphorylates BvgA via a four-step phosphorelay in response to environmental signals.</text>
</comment>
<dbReference type="EC" id="2.7.13.3" evidence="2"/>
<evidence type="ECO:0000313" key="17">
    <source>
        <dbReference type="EMBL" id="RJF96146.1"/>
    </source>
</evidence>
<evidence type="ECO:0000256" key="1">
    <source>
        <dbReference type="ARBA" id="ARBA00000085"/>
    </source>
</evidence>
<dbReference type="PROSITE" id="PS50110">
    <property type="entry name" value="RESPONSE_REGULATORY"/>
    <property type="match status" value="1"/>
</dbReference>
<feature type="domain" description="Response regulatory" evidence="15">
    <location>
        <begin position="1864"/>
        <end position="1980"/>
    </location>
</feature>
<dbReference type="SMART" id="SM00065">
    <property type="entry name" value="GAF"/>
    <property type="match status" value="1"/>
</dbReference>
<keyword evidence="8" id="KW-0843">Virulence</keyword>
<dbReference type="Pfam" id="PF13191">
    <property type="entry name" value="AAA_16"/>
    <property type="match status" value="1"/>
</dbReference>
<dbReference type="EMBL" id="QYUO01000002">
    <property type="protein sequence ID" value="RJF96146.1"/>
    <property type="molecule type" value="Genomic_DNA"/>
</dbReference>
<dbReference type="Gene3D" id="1.10.510.10">
    <property type="entry name" value="Transferase(Phosphotransferase) domain 1"/>
    <property type="match status" value="1"/>
</dbReference>
<dbReference type="RefSeq" id="WP_119771293.1">
    <property type="nucleotide sequence ID" value="NZ_QYUO01000002.1"/>
</dbReference>
<dbReference type="InterPro" id="IPR000014">
    <property type="entry name" value="PAS"/>
</dbReference>
<dbReference type="SMART" id="SM00220">
    <property type="entry name" value="S_TKc"/>
    <property type="match status" value="1"/>
</dbReference>
<feature type="domain" description="PAS" evidence="16">
    <location>
        <begin position="1475"/>
        <end position="1547"/>
    </location>
</feature>
<dbReference type="SUPFAM" id="SSF55785">
    <property type="entry name" value="PYP-like sensor domain (PAS domain)"/>
    <property type="match status" value="1"/>
</dbReference>
<dbReference type="CDD" id="cd00130">
    <property type="entry name" value="PAS"/>
    <property type="match status" value="1"/>
</dbReference>
<dbReference type="InterPro" id="IPR011009">
    <property type="entry name" value="Kinase-like_dom_sf"/>
</dbReference>
<dbReference type="Pfam" id="PF00512">
    <property type="entry name" value="HisKA"/>
    <property type="match status" value="1"/>
</dbReference>
<dbReference type="FunFam" id="3.30.565.10:FF:000010">
    <property type="entry name" value="Sensor histidine kinase RcsC"/>
    <property type="match status" value="1"/>
</dbReference>
<feature type="coiled-coil region" evidence="12">
    <location>
        <begin position="1585"/>
        <end position="1612"/>
    </location>
</feature>
<proteinExistence type="predicted"/>
<evidence type="ECO:0000256" key="9">
    <source>
        <dbReference type="ARBA" id="ARBA00058004"/>
    </source>
</evidence>
<dbReference type="InterPro" id="IPR003018">
    <property type="entry name" value="GAF"/>
</dbReference>
<dbReference type="Proteomes" id="UP000265955">
    <property type="component" value="Unassembled WGS sequence"/>
</dbReference>
<sequence>MIAQYQMDACICTSAGSSLYRALRVQDGASVGLKLLDVVRLQPAQKARFRREYELLQSLNIPGVVKPATLVEEAGRPAMVIGDVAGESLESFLAQHQLEVSVCLRLACQLARILAGLHAAGVTHQDIRATNFLLLPQQSGILLLDLDLATVGWQHAVADQAIGGDWASLSPEQTGRMNRPVDYRTDFYSLGVLLYRMLTGRLPFQGGDPLEWVHCHVARMPPSPCEVAPDIPPIVSDIVMRLLAKLPEDRYQSAYGLQADLERCLAQWQSAGRIETFPLGTQDVSDRFLISQKLYGREREVAQLLAAFEHTAANGQATLATVAGYSGIGKSSLVHELLRPIARECGYFISGKFDQYAHDIPYATLIQALRELVQQLLAESNDRVAEWRRQILQAVGNNGQIIVDLLPQIECIIGKQPPVQDFRQAAAQSRFNMVLRQFIGVFARETHPLVLFLDDLQWIDAASLTLIEHLLTHPDTRYLMLIGAYRDNEVGEAHPLRACLKTVHDSGAAAITEIALSSLAPAHLNQLVADTLHAEVSSCAPLAQLMFERTEGNPFFFIQFFRALHQEGLLRWNDDKRCWQWELAQIEAKDFADNVVDLMVAKLRQLPVPTQQALHCAACLGNQFDLRHLALAGGHAQAEVEQHLSPAMHENLIVCSQGGGKFLHDRIQQAAYALIPDADPAQVHLEIGRRLVAHLAPDEMTTHLLDVINQLNRGVACISDPDERVQVAELNLRAGRKTKASAAYASACMYVATGMALLDPPDWNQHYALTYGLWMERAQCEFLCGNLNETERLIAELLHRSASATDQAAVYSLKVELHGVLSQNKEAVESSLAWLNLLGIDLPAHPTMEQYLAEYELVWRNLEGRTIESLIDLPLMTDPEKKAAMRVFAVLFCPAYFIDEKLASLILCRMMNLSLQYGITGGSVHGTAWFGVFLGSVFHRYQEGYRFAQVACAIADKQNFLDYRGKVYLPMGGISPWTQPIATAIDFIQTTFHASVKTGDLIIACLSGSYLVEDMLLRGDALDAVSIEVEKGLAFTRKAKFRDMEDLIVGQQRFIAAMQGRTASLSSFSDAQFDEATFESQLTDERQTMLICWYNILKLQARYLAGDYAMAIVAADKAKEFLWASVGQIQLLDYHYYAALSVAAIYERTTADERPALRERLIAHEAQLREWAVNYPPTFRDKQVLVSAEIARIEGRDLDAMHLYRQAIQAAHDNGFIQNEGVAYECASAFYRTRGFDEFADTYIREARRCYGRWGADGKVAQLDERHPQLRVRIARKDTAPLAGIAQLDLQSVAKASQAISGRIVLDELIDTLMRIMLENAGAQTGCLLLVRGEDLAPVADAQVMQQAVQVQLHLGKTAPTLALPSAILNYVRRSGEQVLLDDAGQSNPFATDPYFDQHRPQSVLCLPILRQARLVGVLYLEHGLATHVFTAQRLTVLQLLAGQAAISLENALLYADLLRENMERKRAEETLRERDARIRRLVESNIIGIVFWDFHGGISEANDAFLRMVGYSSADLRSGMDRWTDMTPPDCRAADVRALEEIRNTGTCTPYEKAFLRKDGSRAPVLVGAALFEGSREQGVAFVLDLTQHKQAEAERQARQAAEAANQAKSTFLANMSHELRSPLNTILGFARLLARQPALPREAMEDIGIIRRSSEHLQTLINQVLDLSKIEAGRATLNECDFDLVCMLDELQDMFALRADDKGLQLLFERSADLPRYVRTDQVKLRQVLINLVSNALKFTQRGSVTLRADATVAVSGACRLGFVIADTGPGIEAEELGNLFSAFMQAHAGRQAQEGSGLGLTISRSFVRLMGGEIHIDSRVGVGTMARFDIPAMITGVNVVAPMEDTTRQVTAMVPGQPCYRILVVDDRPDSRQLVSRLLTPIGFEVREAGDGQQALDIWQAWHPHLIWMDMKMPVLDGREATRRLRAMEKDHATVVIALTASSFEEERADILAAGCDDFLRKPFAEADLFGMLQKHLGVRFLYREDVQPASLQLSASGLARLRPHLTSALRHALSQLDTNAIDGIIAAIRHEDAELADALTARANEFQYEELLQWVRHVDETS</sequence>
<dbReference type="CDD" id="cd16922">
    <property type="entry name" value="HATPase_EvgS-ArcB-TorS-like"/>
    <property type="match status" value="1"/>
</dbReference>
<dbReference type="InterPro" id="IPR027417">
    <property type="entry name" value="P-loop_NTPase"/>
</dbReference>
<evidence type="ECO:0000259" key="16">
    <source>
        <dbReference type="PROSITE" id="PS50112"/>
    </source>
</evidence>
<dbReference type="InterPro" id="IPR036890">
    <property type="entry name" value="HATPase_C_sf"/>
</dbReference>
<dbReference type="SMART" id="SM00091">
    <property type="entry name" value="PAS"/>
    <property type="match status" value="1"/>
</dbReference>
<dbReference type="CDD" id="cd17546">
    <property type="entry name" value="REC_hyHK_CKI1_RcsC-like"/>
    <property type="match status" value="1"/>
</dbReference>
<keyword evidence="3 11" id="KW-0597">Phosphoprotein</keyword>
<dbReference type="InterPro" id="IPR035965">
    <property type="entry name" value="PAS-like_dom_sf"/>
</dbReference>
<organism evidence="17 18">
    <name type="scientific">Noviherbaspirillum saxi</name>
    <dbReference type="NCBI Taxonomy" id="2320863"/>
    <lineage>
        <taxon>Bacteria</taxon>
        <taxon>Pseudomonadati</taxon>
        <taxon>Pseudomonadota</taxon>
        <taxon>Betaproteobacteria</taxon>
        <taxon>Burkholderiales</taxon>
        <taxon>Oxalobacteraceae</taxon>
        <taxon>Noviherbaspirillum</taxon>
    </lineage>
</organism>
<accession>A0A3A3G3Z4</accession>
<evidence type="ECO:0000256" key="3">
    <source>
        <dbReference type="ARBA" id="ARBA00022553"/>
    </source>
</evidence>
<comment type="catalytic activity">
    <reaction evidence="1">
        <text>ATP + protein L-histidine = ADP + protein N-phospho-L-histidine.</text>
        <dbReference type="EC" id="2.7.13.3"/>
    </reaction>
</comment>
<feature type="domain" description="Protein kinase" evidence="13">
    <location>
        <begin position="5"/>
        <end position="265"/>
    </location>
</feature>
<dbReference type="InterPro" id="IPR000719">
    <property type="entry name" value="Prot_kinase_dom"/>
</dbReference>
<dbReference type="InterPro" id="IPR053159">
    <property type="entry name" value="Hybrid_Histidine_Kinase"/>
</dbReference>
<dbReference type="PANTHER" id="PTHR43642:SF1">
    <property type="entry name" value="HYBRID SIGNAL TRANSDUCTION HISTIDINE KINASE G"/>
    <property type="match status" value="1"/>
</dbReference>
<keyword evidence="7" id="KW-0902">Two-component regulatory system</keyword>
<dbReference type="CDD" id="cd14014">
    <property type="entry name" value="STKc_PknB_like"/>
    <property type="match status" value="1"/>
</dbReference>
<evidence type="ECO:0000313" key="18">
    <source>
        <dbReference type="Proteomes" id="UP000265955"/>
    </source>
</evidence>
<dbReference type="GO" id="GO:0005524">
    <property type="term" value="F:ATP binding"/>
    <property type="evidence" value="ECO:0007669"/>
    <property type="project" value="InterPro"/>
</dbReference>
<evidence type="ECO:0000256" key="2">
    <source>
        <dbReference type="ARBA" id="ARBA00012438"/>
    </source>
</evidence>
<evidence type="ECO:0000256" key="7">
    <source>
        <dbReference type="ARBA" id="ARBA00023012"/>
    </source>
</evidence>
<keyword evidence="12" id="KW-0175">Coiled coil</keyword>
<dbReference type="InterPro" id="IPR005467">
    <property type="entry name" value="His_kinase_dom"/>
</dbReference>
<keyword evidence="18" id="KW-1185">Reference proteome</keyword>
<dbReference type="NCBIfam" id="TIGR00229">
    <property type="entry name" value="sensory_box"/>
    <property type="match status" value="1"/>
</dbReference>
<feature type="modified residue" description="4-aspartylphosphate" evidence="11">
    <location>
        <position position="1913"/>
    </location>
</feature>
<dbReference type="PROSITE" id="PS50112">
    <property type="entry name" value="PAS"/>
    <property type="match status" value="1"/>
</dbReference>
<dbReference type="OrthoDB" id="8559580at2"/>
<dbReference type="SUPFAM" id="SSF55781">
    <property type="entry name" value="GAF domain-like"/>
    <property type="match status" value="1"/>
</dbReference>
<evidence type="ECO:0000259" key="15">
    <source>
        <dbReference type="PROSITE" id="PS50110"/>
    </source>
</evidence>
<dbReference type="Gene3D" id="3.30.565.10">
    <property type="entry name" value="Histidine kinase-like ATPase, C-terminal domain"/>
    <property type="match status" value="1"/>
</dbReference>
<dbReference type="Gene3D" id="3.30.450.40">
    <property type="match status" value="1"/>
</dbReference>
<evidence type="ECO:0000256" key="12">
    <source>
        <dbReference type="SAM" id="Coils"/>
    </source>
</evidence>
<dbReference type="Gene3D" id="3.40.50.2300">
    <property type="match status" value="1"/>
</dbReference>
<dbReference type="Pfam" id="PF00069">
    <property type="entry name" value="Pkinase"/>
    <property type="match status" value="1"/>
</dbReference>
<dbReference type="CDD" id="cd00082">
    <property type="entry name" value="HisKA"/>
    <property type="match status" value="1"/>
</dbReference>
<evidence type="ECO:0000259" key="13">
    <source>
        <dbReference type="PROSITE" id="PS50011"/>
    </source>
</evidence>
<keyword evidence="5" id="KW-0732">Signal</keyword>
<dbReference type="InterPro" id="IPR003594">
    <property type="entry name" value="HATPase_dom"/>
</dbReference>
<dbReference type="SUPFAM" id="SSF47384">
    <property type="entry name" value="Homodimeric domain of signal transducing histidine kinase"/>
    <property type="match status" value="1"/>
</dbReference>
<dbReference type="SUPFAM" id="SSF56112">
    <property type="entry name" value="Protein kinase-like (PK-like)"/>
    <property type="match status" value="1"/>
</dbReference>
<keyword evidence="4" id="KW-0808">Transferase</keyword>
<dbReference type="InterPro" id="IPR003661">
    <property type="entry name" value="HisK_dim/P_dom"/>
</dbReference>
<reference evidence="18" key="1">
    <citation type="submission" date="2018-09" db="EMBL/GenBank/DDBJ databases">
        <authorList>
            <person name="Zhu H."/>
        </authorList>
    </citation>
    <scope>NUCLEOTIDE SEQUENCE [LARGE SCALE GENOMIC DNA]</scope>
    <source>
        <strain evidence="18">K1R23-30</strain>
    </source>
</reference>
<dbReference type="Pfam" id="PF02518">
    <property type="entry name" value="HATPase_c"/>
    <property type="match status" value="1"/>
</dbReference>
<evidence type="ECO:0000256" key="6">
    <source>
        <dbReference type="ARBA" id="ARBA00022777"/>
    </source>
</evidence>
<dbReference type="Pfam" id="PF00072">
    <property type="entry name" value="Response_reg"/>
    <property type="match status" value="1"/>
</dbReference>
<dbReference type="SUPFAM" id="SSF55874">
    <property type="entry name" value="ATPase domain of HSP90 chaperone/DNA topoisomerase II/histidine kinase"/>
    <property type="match status" value="1"/>
</dbReference>
<comment type="caution">
    <text evidence="17">The sequence shown here is derived from an EMBL/GenBank/DDBJ whole genome shotgun (WGS) entry which is preliminary data.</text>
</comment>
<dbReference type="SMART" id="SM00388">
    <property type="entry name" value="HisKA"/>
    <property type="match status" value="1"/>
</dbReference>
<dbReference type="Pfam" id="PF13426">
    <property type="entry name" value="PAS_9"/>
    <property type="match status" value="1"/>
</dbReference>
<dbReference type="InterPro" id="IPR001789">
    <property type="entry name" value="Sig_transdc_resp-reg_receiver"/>
</dbReference>
<evidence type="ECO:0000256" key="4">
    <source>
        <dbReference type="ARBA" id="ARBA00022679"/>
    </source>
</evidence>
<dbReference type="SUPFAM" id="SSF52540">
    <property type="entry name" value="P-loop containing nucleoside triphosphate hydrolases"/>
    <property type="match status" value="1"/>
</dbReference>
<dbReference type="SMART" id="SM00387">
    <property type="entry name" value="HATPase_c"/>
    <property type="match status" value="1"/>
</dbReference>
<dbReference type="Gene3D" id="3.40.50.300">
    <property type="entry name" value="P-loop containing nucleotide triphosphate hydrolases"/>
    <property type="match status" value="1"/>
</dbReference>
<dbReference type="PROSITE" id="PS50011">
    <property type="entry name" value="PROTEIN_KINASE_DOM"/>
    <property type="match status" value="1"/>
</dbReference>
<evidence type="ECO:0000259" key="14">
    <source>
        <dbReference type="PROSITE" id="PS50109"/>
    </source>
</evidence>
<evidence type="ECO:0000256" key="8">
    <source>
        <dbReference type="ARBA" id="ARBA00023026"/>
    </source>
</evidence>
<dbReference type="InterPro" id="IPR004358">
    <property type="entry name" value="Sig_transdc_His_kin-like_C"/>
</dbReference>
<dbReference type="PANTHER" id="PTHR43642">
    <property type="entry name" value="HYBRID SIGNAL TRANSDUCTION HISTIDINE KINASE G"/>
    <property type="match status" value="1"/>
</dbReference>
<feature type="domain" description="Histidine kinase" evidence="14">
    <location>
        <begin position="1616"/>
        <end position="1837"/>
    </location>
</feature>
<dbReference type="SUPFAM" id="SSF52172">
    <property type="entry name" value="CheY-like"/>
    <property type="match status" value="1"/>
</dbReference>
<dbReference type="InterPro" id="IPR029016">
    <property type="entry name" value="GAF-like_dom_sf"/>
</dbReference>
<dbReference type="GO" id="GO:0000155">
    <property type="term" value="F:phosphorelay sensor kinase activity"/>
    <property type="evidence" value="ECO:0007669"/>
    <property type="project" value="InterPro"/>
</dbReference>
<evidence type="ECO:0000256" key="11">
    <source>
        <dbReference type="PROSITE-ProRule" id="PRU00169"/>
    </source>
</evidence>
<gene>
    <name evidence="17" type="ORF">D3871_22700</name>
</gene>
<dbReference type="SMART" id="SM00448">
    <property type="entry name" value="REC"/>
    <property type="match status" value="1"/>
</dbReference>
<dbReference type="InterPro" id="IPR036097">
    <property type="entry name" value="HisK_dim/P_sf"/>
</dbReference>
<evidence type="ECO:0000256" key="5">
    <source>
        <dbReference type="ARBA" id="ARBA00022729"/>
    </source>
</evidence>
<evidence type="ECO:0000256" key="10">
    <source>
        <dbReference type="ARBA" id="ARBA00070152"/>
    </source>
</evidence>
<dbReference type="Gene3D" id="1.10.287.130">
    <property type="match status" value="1"/>
</dbReference>
<dbReference type="PROSITE" id="PS00109">
    <property type="entry name" value="PROTEIN_KINASE_TYR"/>
    <property type="match status" value="1"/>
</dbReference>
<dbReference type="InterPro" id="IPR041664">
    <property type="entry name" value="AAA_16"/>
</dbReference>
<dbReference type="PRINTS" id="PR00344">
    <property type="entry name" value="BCTRLSENSOR"/>
</dbReference>
<keyword evidence="6" id="KW-0418">Kinase</keyword>
<dbReference type="PROSITE" id="PS50109">
    <property type="entry name" value="HIS_KIN"/>
    <property type="match status" value="1"/>
</dbReference>
<protein>
    <recommendedName>
        <fullName evidence="10">Virulence sensor protein BvgS</fullName>
        <ecNumber evidence="2">2.7.13.3</ecNumber>
    </recommendedName>
</protein>
<dbReference type="InterPro" id="IPR011006">
    <property type="entry name" value="CheY-like_superfamily"/>
</dbReference>
<name>A0A3A3G3Z4_9BURK</name>
<dbReference type="Pfam" id="PF13185">
    <property type="entry name" value="GAF_2"/>
    <property type="match status" value="1"/>
</dbReference>
<dbReference type="Gene3D" id="3.30.450.20">
    <property type="entry name" value="PAS domain"/>
    <property type="match status" value="1"/>
</dbReference>
<dbReference type="InterPro" id="IPR008266">
    <property type="entry name" value="Tyr_kinase_AS"/>
</dbReference>